<dbReference type="InterPro" id="IPR038731">
    <property type="entry name" value="RgtA/B/C-like"/>
</dbReference>
<feature type="transmembrane region" description="Helical" evidence="8">
    <location>
        <begin position="315"/>
        <end position="333"/>
    </location>
</feature>
<accession>A0A2T0VML3</accession>
<evidence type="ECO:0000256" key="4">
    <source>
        <dbReference type="ARBA" id="ARBA00022679"/>
    </source>
</evidence>
<sequence>MIDFLTRHSAPLPRPVYLHRLPSLHWGWLLLVAAIFLGIGLGLRDPWPADEPRFALNALEMLKTGQFWIPHRAGEPYPDKPPIFMWATAASIYLTGSVRLGFLLPSLLGALGTLALVMDLTRRLHGRRVALLAGLALLSSFQFGLQARTAQIDMLVTFFIMLGAYGMLRHALLGPARRWWFIGCAGMGLGILTKGVGFLPLLMLPIWALLAWRRQAVPLAWRDLGLGIAVILGVVALWVVPMALYTTFSDDPALTAYRDNILFKQTGARYADAWHHVKPWYYYLLEVIPWAWLPLVLGLPWLLPAWWRRARRLDARVLLPLGGLVMVIAFFSLSPGKRGVYLLPTLPLLVLASAPLLAGLLSRPRLHWLGAGVLALFGVVFLAAGVLGALGLPALARLAERHEVTPWAWWSLLGLAALGLLAWGRPRRGLLALAGWLAVFWLSWSTWGYQLMDPARSPRDLMQEIVAQTGPQAWLAMPDFDEEFLLQARQPMVHFGYHTPDDDQFQRAFAWLHEAPGERWMLVPQHRDDEIACGDLAQARDLGVQNSEAWWLIPGGAFAACPGDAEAAPLYVAPTTLDAAASGRHD</sequence>
<feature type="transmembrane region" description="Helical" evidence="8">
    <location>
        <begin position="25"/>
        <end position="43"/>
    </location>
</feature>
<feature type="transmembrane region" description="Helical" evidence="8">
    <location>
        <begin position="407"/>
        <end position="423"/>
    </location>
</feature>
<name>A0A2T0VML3_9GAMM</name>
<evidence type="ECO:0000256" key="3">
    <source>
        <dbReference type="ARBA" id="ARBA00022676"/>
    </source>
</evidence>
<evidence type="ECO:0000313" key="10">
    <source>
        <dbReference type="EMBL" id="PRY71543.1"/>
    </source>
</evidence>
<proteinExistence type="predicted"/>
<feature type="domain" description="Glycosyltransferase RgtA/B/C/D-like" evidence="9">
    <location>
        <begin position="79"/>
        <end position="238"/>
    </location>
</feature>
<dbReference type="PANTHER" id="PTHR33908:SF3">
    <property type="entry name" value="UNDECAPRENYL PHOSPHATE-ALPHA-4-AMINO-4-DEOXY-L-ARABINOSE ARABINOSYL TRANSFERASE"/>
    <property type="match status" value="1"/>
</dbReference>
<reference evidence="10 11" key="1">
    <citation type="submission" date="2018-03" db="EMBL/GenBank/DDBJ databases">
        <title>Comparative analysis of microorganisms from saline springs in Andes Mountain Range, Colombia.</title>
        <authorList>
            <person name="Rubin E."/>
        </authorList>
    </citation>
    <scope>NUCLEOTIDE SEQUENCE [LARGE SCALE GENOMIC DNA]</scope>
    <source>
        <strain evidence="10 11">USBA 854</strain>
    </source>
</reference>
<dbReference type="InterPro" id="IPR050297">
    <property type="entry name" value="LipidA_mod_glycosyltrf_83"/>
</dbReference>
<dbReference type="AlphaFoldDB" id="A0A2T0VML3"/>
<dbReference type="GO" id="GO:0016763">
    <property type="term" value="F:pentosyltransferase activity"/>
    <property type="evidence" value="ECO:0007669"/>
    <property type="project" value="TreeGrafter"/>
</dbReference>
<feature type="transmembrane region" description="Helical" evidence="8">
    <location>
        <begin position="154"/>
        <end position="173"/>
    </location>
</feature>
<feature type="transmembrane region" description="Helical" evidence="8">
    <location>
        <begin position="373"/>
        <end position="395"/>
    </location>
</feature>
<feature type="transmembrane region" description="Helical" evidence="8">
    <location>
        <begin position="224"/>
        <end position="245"/>
    </location>
</feature>
<organism evidence="10 11">
    <name type="scientific">Halomonas ventosae</name>
    <dbReference type="NCBI Taxonomy" id="229007"/>
    <lineage>
        <taxon>Bacteria</taxon>
        <taxon>Pseudomonadati</taxon>
        <taxon>Pseudomonadota</taxon>
        <taxon>Gammaproteobacteria</taxon>
        <taxon>Oceanospirillales</taxon>
        <taxon>Halomonadaceae</taxon>
        <taxon>Halomonas</taxon>
    </lineage>
</organism>
<keyword evidence="6 8" id="KW-1133">Transmembrane helix</keyword>
<protein>
    <submittedName>
        <fullName evidence="10">4-amino-4-deoxy-L-arabinose transferase-like glycosyltransferase</fullName>
    </submittedName>
</protein>
<comment type="subcellular location">
    <subcellularLocation>
        <location evidence="1">Cell membrane</location>
        <topology evidence="1">Multi-pass membrane protein</topology>
    </subcellularLocation>
</comment>
<feature type="transmembrane region" description="Helical" evidence="8">
    <location>
        <begin position="339"/>
        <end position="361"/>
    </location>
</feature>
<keyword evidence="2" id="KW-1003">Cell membrane</keyword>
<evidence type="ECO:0000256" key="5">
    <source>
        <dbReference type="ARBA" id="ARBA00022692"/>
    </source>
</evidence>
<evidence type="ECO:0000256" key="1">
    <source>
        <dbReference type="ARBA" id="ARBA00004651"/>
    </source>
</evidence>
<dbReference type="EMBL" id="PVTM01000007">
    <property type="protein sequence ID" value="PRY71543.1"/>
    <property type="molecule type" value="Genomic_DNA"/>
</dbReference>
<evidence type="ECO:0000313" key="11">
    <source>
        <dbReference type="Proteomes" id="UP000239896"/>
    </source>
</evidence>
<evidence type="ECO:0000256" key="8">
    <source>
        <dbReference type="SAM" id="Phobius"/>
    </source>
</evidence>
<dbReference type="Proteomes" id="UP000239896">
    <property type="component" value="Unassembled WGS sequence"/>
</dbReference>
<keyword evidence="11" id="KW-1185">Reference proteome</keyword>
<dbReference type="GO" id="GO:0005886">
    <property type="term" value="C:plasma membrane"/>
    <property type="evidence" value="ECO:0007669"/>
    <property type="project" value="UniProtKB-SubCell"/>
</dbReference>
<keyword evidence="3" id="KW-0328">Glycosyltransferase</keyword>
<evidence type="ECO:0000259" key="9">
    <source>
        <dbReference type="Pfam" id="PF13231"/>
    </source>
</evidence>
<evidence type="ECO:0000256" key="7">
    <source>
        <dbReference type="ARBA" id="ARBA00023136"/>
    </source>
</evidence>
<dbReference type="GO" id="GO:0009103">
    <property type="term" value="P:lipopolysaccharide biosynthetic process"/>
    <property type="evidence" value="ECO:0007669"/>
    <property type="project" value="TreeGrafter"/>
</dbReference>
<evidence type="ECO:0000256" key="2">
    <source>
        <dbReference type="ARBA" id="ARBA00022475"/>
    </source>
</evidence>
<feature type="transmembrane region" description="Helical" evidence="8">
    <location>
        <begin position="179"/>
        <end position="212"/>
    </location>
</feature>
<comment type="caution">
    <text evidence="10">The sequence shown here is derived from an EMBL/GenBank/DDBJ whole genome shotgun (WGS) entry which is preliminary data.</text>
</comment>
<keyword evidence="7 8" id="KW-0472">Membrane</keyword>
<dbReference type="Pfam" id="PF13231">
    <property type="entry name" value="PMT_2"/>
    <property type="match status" value="1"/>
</dbReference>
<feature type="transmembrane region" description="Helical" evidence="8">
    <location>
        <begin position="100"/>
        <end position="117"/>
    </location>
</feature>
<keyword evidence="4 10" id="KW-0808">Transferase</keyword>
<dbReference type="GO" id="GO:0010041">
    <property type="term" value="P:response to iron(III) ion"/>
    <property type="evidence" value="ECO:0007669"/>
    <property type="project" value="TreeGrafter"/>
</dbReference>
<gene>
    <name evidence="10" type="ORF">BCL64_107118</name>
</gene>
<evidence type="ECO:0000256" key="6">
    <source>
        <dbReference type="ARBA" id="ARBA00022989"/>
    </source>
</evidence>
<feature type="transmembrane region" description="Helical" evidence="8">
    <location>
        <begin position="430"/>
        <end position="449"/>
    </location>
</feature>
<dbReference type="RefSeq" id="WP_258176269.1">
    <property type="nucleotide sequence ID" value="NZ_PVTM01000007.1"/>
</dbReference>
<keyword evidence="5 8" id="KW-0812">Transmembrane</keyword>
<feature type="transmembrane region" description="Helical" evidence="8">
    <location>
        <begin position="280"/>
        <end position="303"/>
    </location>
</feature>
<dbReference type="PANTHER" id="PTHR33908">
    <property type="entry name" value="MANNOSYLTRANSFERASE YKCB-RELATED"/>
    <property type="match status" value="1"/>
</dbReference>